<dbReference type="InterPro" id="IPR009003">
    <property type="entry name" value="Peptidase_S1_PA"/>
</dbReference>
<reference evidence="2 3" key="1">
    <citation type="submission" date="2017-03" db="EMBL/GenBank/DDBJ databases">
        <title>Draft genome sequence of Streptomyces scabrisporus NF3, endophyte isolated from Amphipterygium adstringens.</title>
        <authorList>
            <person name="Vazquez M."/>
            <person name="Ceapa C.D."/>
            <person name="Rodriguez Luna D."/>
            <person name="Sanchez Esquivel S."/>
        </authorList>
    </citation>
    <scope>NUCLEOTIDE SEQUENCE [LARGE SCALE GENOMIC DNA]</scope>
    <source>
        <strain evidence="2 3">NF3</strain>
    </source>
</reference>
<name>A0A1T3NLN1_9ACTN</name>
<proteinExistence type="predicted"/>
<dbReference type="EMBL" id="MWQN01000003">
    <property type="protein sequence ID" value="OPC77684.1"/>
    <property type="molecule type" value="Genomic_DNA"/>
</dbReference>
<dbReference type="AlphaFoldDB" id="A0A1T3NLN1"/>
<gene>
    <name evidence="2" type="ORF">B4N89_35865</name>
</gene>
<sequence>MWAGDLGGFVVEFDRRVQVRVRLADPDVGGRGFGSGYLLAPRLVLTAAHVLDGMAALGRPDTVTVSRPNAGEREFPATVVWRRKDALVDAALVEIVDIDDEHPWPNPESVGNLPARPPQRFGHLIGTRPHPVTLAGFPRMQKDPDDGARLDEQVTGRVPRAPVPWPTATRS</sequence>
<dbReference type="Pfam" id="PF13365">
    <property type="entry name" value="Trypsin_2"/>
    <property type="match status" value="1"/>
</dbReference>
<dbReference type="InterPro" id="IPR043504">
    <property type="entry name" value="Peptidase_S1_PA_chymotrypsin"/>
</dbReference>
<evidence type="ECO:0000313" key="3">
    <source>
        <dbReference type="Proteomes" id="UP000190037"/>
    </source>
</evidence>
<protein>
    <recommendedName>
        <fullName evidence="4">Peptidase S1 domain-containing protein</fullName>
    </recommendedName>
</protein>
<dbReference type="SUPFAM" id="SSF50494">
    <property type="entry name" value="Trypsin-like serine proteases"/>
    <property type="match status" value="1"/>
</dbReference>
<feature type="compositionally biased region" description="Basic and acidic residues" evidence="1">
    <location>
        <begin position="140"/>
        <end position="154"/>
    </location>
</feature>
<accession>A0A1T3NLN1</accession>
<comment type="caution">
    <text evidence="2">The sequence shown here is derived from an EMBL/GenBank/DDBJ whole genome shotgun (WGS) entry which is preliminary data.</text>
</comment>
<keyword evidence="3" id="KW-1185">Reference proteome</keyword>
<organism evidence="2 3">
    <name type="scientific">Embleya scabrispora</name>
    <dbReference type="NCBI Taxonomy" id="159449"/>
    <lineage>
        <taxon>Bacteria</taxon>
        <taxon>Bacillati</taxon>
        <taxon>Actinomycetota</taxon>
        <taxon>Actinomycetes</taxon>
        <taxon>Kitasatosporales</taxon>
        <taxon>Streptomycetaceae</taxon>
        <taxon>Embleya</taxon>
    </lineage>
</organism>
<feature type="region of interest" description="Disordered" evidence="1">
    <location>
        <begin position="134"/>
        <end position="171"/>
    </location>
</feature>
<evidence type="ECO:0000256" key="1">
    <source>
        <dbReference type="SAM" id="MobiDB-lite"/>
    </source>
</evidence>
<dbReference type="Gene3D" id="2.40.10.10">
    <property type="entry name" value="Trypsin-like serine proteases"/>
    <property type="match status" value="1"/>
</dbReference>
<evidence type="ECO:0000313" key="2">
    <source>
        <dbReference type="EMBL" id="OPC77684.1"/>
    </source>
</evidence>
<dbReference type="Proteomes" id="UP000190037">
    <property type="component" value="Unassembled WGS sequence"/>
</dbReference>
<evidence type="ECO:0008006" key="4">
    <source>
        <dbReference type="Google" id="ProtNLM"/>
    </source>
</evidence>
<dbReference type="STRING" id="159449.B4N89_35865"/>